<dbReference type="InterPro" id="IPR016039">
    <property type="entry name" value="Thiolase-like"/>
</dbReference>
<evidence type="ECO:0000256" key="2">
    <source>
        <dbReference type="ARBA" id="ARBA00022553"/>
    </source>
</evidence>
<dbReference type="SMART" id="SM00825">
    <property type="entry name" value="PKS_KS"/>
    <property type="match status" value="1"/>
</dbReference>
<keyword evidence="1" id="KW-0596">Phosphopantetheine</keyword>
<dbReference type="RefSeq" id="WP_249724749.1">
    <property type="nucleotide sequence ID" value="NZ_AP031292.1"/>
</dbReference>
<organism evidence="4 5">
    <name type="scientific">Paenibacillus melissococcoides</name>
    <dbReference type="NCBI Taxonomy" id="2912268"/>
    <lineage>
        <taxon>Bacteria</taxon>
        <taxon>Bacillati</taxon>
        <taxon>Bacillota</taxon>
        <taxon>Bacilli</taxon>
        <taxon>Bacillales</taxon>
        <taxon>Paenibacillaceae</taxon>
        <taxon>Paenibacillus</taxon>
    </lineage>
</organism>
<dbReference type="SUPFAM" id="SSF53901">
    <property type="entry name" value="Thiolase-like"/>
    <property type="match status" value="1"/>
</dbReference>
<evidence type="ECO:0000259" key="3">
    <source>
        <dbReference type="PROSITE" id="PS52004"/>
    </source>
</evidence>
<proteinExistence type="predicted"/>
<dbReference type="PANTHER" id="PTHR43775:SF37">
    <property type="entry name" value="SI:DKEY-61P9.11"/>
    <property type="match status" value="1"/>
</dbReference>
<dbReference type="Proteomes" id="UP001154322">
    <property type="component" value="Unassembled WGS sequence"/>
</dbReference>
<dbReference type="Pfam" id="PF02801">
    <property type="entry name" value="Ketoacyl-synt_C"/>
    <property type="match status" value="1"/>
</dbReference>
<protein>
    <submittedName>
        <fullName evidence="4">Polyketide synthase</fullName>
    </submittedName>
</protein>
<accession>A0ABM9G3Y4</accession>
<dbReference type="PANTHER" id="PTHR43775">
    <property type="entry name" value="FATTY ACID SYNTHASE"/>
    <property type="match status" value="1"/>
</dbReference>
<dbReference type="Gene3D" id="3.40.47.10">
    <property type="match status" value="1"/>
</dbReference>
<gene>
    <name evidence="4" type="ORF">WJ0W_003609</name>
</gene>
<reference evidence="4" key="1">
    <citation type="submission" date="2022-06" db="EMBL/GenBank/DDBJ databases">
        <authorList>
            <person name="Dietemann V."/>
            <person name="Ory F."/>
            <person name="Dainat B."/>
            <person name="Oberhansli S."/>
        </authorList>
    </citation>
    <scope>NUCLEOTIDE SEQUENCE</scope>
    <source>
        <strain evidence="4">Ena-SAMPLE-TAB-26-04-2022-14:26:32:270-5432</strain>
    </source>
</reference>
<dbReference type="InterPro" id="IPR020841">
    <property type="entry name" value="PKS_Beta-ketoAc_synthase_dom"/>
</dbReference>
<name>A0ABM9G3Y4_9BACL</name>
<evidence type="ECO:0000313" key="4">
    <source>
        <dbReference type="EMBL" id="CAH8246374.1"/>
    </source>
</evidence>
<dbReference type="InterPro" id="IPR014031">
    <property type="entry name" value="Ketoacyl_synth_C"/>
</dbReference>
<evidence type="ECO:0000256" key="1">
    <source>
        <dbReference type="ARBA" id="ARBA00022450"/>
    </source>
</evidence>
<evidence type="ECO:0000313" key="5">
    <source>
        <dbReference type="Proteomes" id="UP001154322"/>
    </source>
</evidence>
<comment type="caution">
    <text evidence="4">The sequence shown here is derived from an EMBL/GenBank/DDBJ whole genome shotgun (WGS) entry which is preliminary data.</text>
</comment>
<keyword evidence="2" id="KW-0597">Phosphoprotein</keyword>
<dbReference type="PROSITE" id="PS52004">
    <property type="entry name" value="KS3_2"/>
    <property type="match status" value="1"/>
</dbReference>
<dbReference type="InterPro" id="IPR050091">
    <property type="entry name" value="PKS_NRPS_Biosynth_Enz"/>
</dbReference>
<dbReference type="EMBL" id="CALYLO010000005">
    <property type="protein sequence ID" value="CAH8246374.1"/>
    <property type="molecule type" value="Genomic_DNA"/>
</dbReference>
<sequence length="212" mass="22611">MRGTACNNDGNRKVSYTAPSVEGQAEVIRRAVAMANVTPESVSYIEAHGTGTMMGDPIEIAGLTKVYSPARIGSIGVGSLKSNIGHLDAGAGVSALIKTALALQHKTIPATLHFRSINPQIDLETTPFYIVSRTQSWERSLLPGGRDEYAPLRAGVSSFGIGGTNVHMSRSRAGSRYFASTREGVRCEFTDKNCPGGHLFASQDSIQRGESR</sequence>
<dbReference type="CDD" id="cd00833">
    <property type="entry name" value="PKS"/>
    <property type="match status" value="1"/>
</dbReference>
<keyword evidence="5" id="KW-1185">Reference proteome</keyword>
<feature type="domain" description="Ketosynthase family 3 (KS3)" evidence="3">
    <location>
        <begin position="1"/>
        <end position="172"/>
    </location>
</feature>